<dbReference type="InterPro" id="IPR011990">
    <property type="entry name" value="TPR-like_helical_dom_sf"/>
</dbReference>
<reference evidence="3" key="2">
    <citation type="submission" date="2025-08" db="UniProtKB">
        <authorList>
            <consortium name="RefSeq"/>
        </authorList>
    </citation>
    <scope>IDENTIFICATION</scope>
    <source>
        <tissue evidence="3">Leaf</tissue>
    </source>
</reference>
<dbReference type="OrthoDB" id="1730360at2759"/>
<dbReference type="Gene3D" id="1.25.40.10">
    <property type="entry name" value="Tetratricopeptide repeat domain"/>
    <property type="match status" value="1"/>
</dbReference>
<dbReference type="RefSeq" id="XP_022640527.1">
    <property type="nucleotide sequence ID" value="XM_022784806.1"/>
</dbReference>
<evidence type="ECO:0000313" key="2">
    <source>
        <dbReference type="Proteomes" id="UP000087766"/>
    </source>
</evidence>
<organism evidence="2 3">
    <name type="scientific">Vigna radiata var. radiata</name>
    <name type="common">Mung bean</name>
    <name type="synonym">Phaseolus aureus</name>
    <dbReference type="NCBI Taxonomy" id="3916"/>
    <lineage>
        <taxon>Eukaryota</taxon>
        <taxon>Viridiplantae</taxon>
        <taxon>Streptophyta</taxon>
        <taxon>Embryophyta</taxon>
        <taxon>Tracheophyta</taxon>
        <taxon>Spermatophyta</taxon>
        <taxon>Magnoliopsida</taxon>
        <taxon>eudicotyledons</taxon>
        <taxon>Gunneridae</taxon>
        <taxon>Pentapetalae</taxon>
        <taxon>rosids</taxon>
        <taxon>fabids</taxon>
        <taxon>Fabales</taxon>
        <taxon>Fabaceae</taxon>
        <taxon>Papilionoideae</taxon>
        <taxon>50 kb inversion clade</taxon>
        <taxon>NPAAA clade</taxon>
        <taxon>indigoferoid/millettioid clade</taxon>
        <taxon>Phaseoleae</taxon>
        <taxon>Vigna</taxon>
    </lineage>
</organism>
<dbReference type="PANTHER" id="PTHR45717">
    <property type="entry name" value="OS12G0527900 PROTEIN"/>
    <property type="match status" value="1"/>
</dbReference>
<dbReference type="GeneID" id="106770476"/>
<comment type="similarity">
    <text evidence="1">Belongs to the PPR family. P subfamily.</text>
</comment>
<keyword evidence="2" id="KW-1185">Reference proteome</keyword>
<evidence type="ECO:0000256" key="1">
    <source>
        <dbReference type="ARBA" id="ARBA00007626"/>
    </source>
</evidence>
<dbReference type="AlphaFoldDB" id="A0A3Q0FDT9"/>
<name>A0A3Q0FDT9_VIGRR</name>
<evidence type="ECO:0000313" key="3">
    <source>
        <dbReference type="RefSeq" id="XP_022640527.1"/>
    </source>
</evidence>
<protein>
    <submittedName>
        <fullName evidence="3">Pentatricopeptide repeat-containing protein At1g02370, mitochondrial-like</fullName>
    </submittedName>
</protein>
<proteinExistence type="inferred from homology"/>
<dbReference type="GO" id="GO:0005739">
    <property type="term" value="C:mitochondrion"/>
    <property type="evidence" value="ECO:0007669"/>
    <property type="project" value="TreeGrafter"/>
</dbReference>
<gene>
    <name evidence="3" type="primary">LOC106770476</name>
</gene>
<dbReference type="STRING" id="3916.A0A3Q0FDT9"/>
<sequence length="174" mass="19609">MNHGRLISGGRWLLRRHCTAAESPAKSPNLYQMLSALGKTGGSVSETLDNHIMKGKAIETAELERYVRELRRNHRFQHALEITEWMEMRKMDSSWNNCALQLGLVSKTKGVVAAEEFFSGLPPPAKNKYTYGALLNCYCKELMKDKALISRLKTTSNYSITVNTGTITIQQIVM</sequence>
<accession>A0A3Q0FDT9</accession>
<dbReference type="PANTHER" id="PTHR45717:SF8">
    <property type="entry name" value="OS01G0301000 PROTEIN"/>
    <property type="match status" value="1"/>
</dbReference>
<reference evidence="2" key="1">
    <citation type="journal article" date="2014" name="Nat. Commun.">
        <title>Genome sequence of mungbean and insights into evolution within Vigna species.</title>
        <authorList>
            <person name="Kang Y.J."/>
            <person name="Kim S.K."/>
            <person name="Kim M.Y."/>
            <person name="Lestari P."/>
            <person name="Kim K.H."/>
            <person name="Ha B.K."/>
            <person name="Jun T.H."/>
            <person name="Hwang W.J."/>
            <person name="Lee T."/>
            <person name="Lee J."/>
            <person name="Shim S."/>
            <person name="Yoon M.Y."/>
            <person name="Jang Y.E."/>
            <person name="Han K.S."/>
            <person name="Taeprayoon P."/>
            <person name="Yoon N."/>
            <person name="Somta P."/>
            <person name="Tanya P."/>
            <person name="Kim K.S."/>
            <person name="Gwag J.G."/>
            <person name="Moon J.K."/>
            <person name="Lee Y.H."/>
            <person name="Park B.S."/>
            <person name="Bombarely A."/>
            <person name="Doyle J.J."/>
            <person name="Jackson S.A."/>
            <person name="Schafleitner R."/>
            <person name="Srinives P."/>
            <person name="Varshney R.K."/>
            <person name="Lee S.H."/>
        </authorList>
    </citation>
    <scope>NUCLEOTIDE SEQUENCE [LARGE SCALE GENOMIC DNA]</scope>
    <source>
        <strain evidence="2">cv. VC1973A</strain>
    </source>
</reference>
<dbReference type="Proteomes" id="UP000087766">
    <property type="component" value="Chromosome 8"/>
</dbReference>
<dbReference type="KEGG" id="vra:106770476"/>